<dbReference type="CDD" id="cd09272">
    <property type="entry name" value="RNase_HI_RT_Ty1"/>
    <property type="match status" value="1"/>
</dbReference>
<dbReference type="InterPro" id="IPR001584">
    <property type="entry name" value="Integrase_cat-core"/>
</dbReference>
<dbReference type="GO" id="GO:0015074">
    <property type="term" value="P:DNA integration"/>
    <property type="evidence" value="ECO:0007669"/>
    <property type="project" value="InterPro"/>
</dbReference>
<dbReference type="PANTHER" id="PTHR11439">
    <property type="entry name" value="GAG-POL-RELATED RETROTRANSPOSON"/>
    <property type="match status" value="1"/>
</dbReference>
<evidence type="ECO:0000313" key="3">
    <source>
        <dbReference type="EMBL" id="CAN76606.1"/>
    </source>
</evidence>
<dbReference type="SUPFAM" id="SSF56672">
    <property type="entry name" value="DNA/RNA polymerases"/>
    <property type="match status" value="1"/>
</dbReference>
<reference evidence="3" key="1">
    <citation type="journal article" date="2007" name="PLoS ONE">
        <title>The first genome sequence of an elite grapevine cultivar (Pinot noir Vitis vinifera L.): coping with a highly heterozygous genome.</title>
        <authorList>
            <person name="Velasco R."/>
            <person name="Zharkikh A."/>
            <person name="Troggio M."/>
            <person name="Cartwright D.A."/>
            <person name="Cestaro A."/>
            <person name="Pruss D."/>
            <person name="Pindo M."/>
            <person name="FitzGerald L.M."/>
            <person name="Vezzulli S."/>
            <person name="Reid J."/>
            <person name="Malacarne G."/>
            <person name="Iliev D."/>
            <person name="Coppola G."/>
            <person name="Wardell B."/>
            <person name="Micheletti D."/>
            <person name="Macalma T."/>
            <person name="Facci M."/>
            <person name="Mitchell J.T."/>
            <person name="Perazzolli M."/>
            <person name="Eldredge G."/>
            <person name="Gatto P."/>
            <person name="Oyzerski R."/>
            <person name="Moretto M."/>
            <person name="Gutin N."/>
            <person name="Stefanini M."/>
            <person name="Chen Y."/>
            <person name="Segala C."/>
            <person name="Davenport C."/>
            <person name="Dematte L."/>
            <person name="Mraz A."/>
            <person name="Battilana J."/>
            <person name="Stormo K."/>
            <person name="Costa F."/>
            <person name="Tao Q."/>
            <person name="Si-Ammour A."/>
            <person name="Harkins T."/>
            <person name="Lackey A."/>
            <person name="Perbost C."/>
            <person name="Taillon B."/>
            <person name="Stella A."/>
            <person name="Solovyev V."/>
            <person name="Fawcett J.A."/>
            <person name="Sterck L."/>
            <person name="Vandepoele K."/>
            <person name="Grando S.M."/>
            <person name="Toppo S."/>
            <person name="Moser C."/>
            <person name="Lanchbury J."/>
            <person name="Bogden R."/>
            <person name="Skolnick M."/>
            <person name="Sgaramella V."/>
            <person name="Bhatnagar S.K."/>
            <person name="Fontana P."/>
            <person name="Gutin A."/>
            <person name="Van de Peer Y."/>
            <person name="Salamini F."/>
            <person name="Viola R."/>
        </authorList>
    </citation>
    <scope>NUCLEOTIDE SEQUENCE</scope>
</reference>
<gene>
    <name evidence="3" type="ORF">VITISV_012935</name>
</gene>
<sequence length="1131" mass="128203">MGPVGAFDNSSLHLTIEKLNGKNYREWAQAIELVIDGKGKLGFLTDKTMQPPPTDVATSQKWRSKNSFITSCLINSMKPAIGKTCMFLPTAKDNASQIFEIKKRLWQMKQGDREVTEYYTEMLGLWQDLDLSCEEESECTRDSVRFKKKMENERVFEFLTGLNHKLDDVRSRVLSRRSRRVMLDLSFGPEGSALLTHGPHGPHTVAGRGPHAAATQDSPRGLIVSIVRSWATLKTLVGLYMASPQIGSPDSPIKPIVIRPPPKPRQTKLPQKFVSQLLVWGLIPTSLRNYMSFFLISKPLVSLLPLYHLVLWQKKIIDSGASDYMTDAHHLFSTYSPYAGNLKVKIANGTLSPVAGKGSIHISESITLNPVLHVPNLSCNLLSISQLTKRSNCSAKFLPSHCVFQDLSSEKTIGSAKEREGLYYFDETKFHTKIQILRIDNGTEYFNHSLSTYLQENGIIHQSSCVDTPQQNRVTERKNRHILEIARALLFTSHMPSHFWDDSILTAIYLINRMPSRVLSFVTPLQKFQEFFPHSRLDAHLPLRVFGFTVFAHTHGPKRNKFDPRALKCHTPYYSLQGESMSETRPSLTFDYLDVAMFESTPCLISTPSPNTEGHLNSGGDTKLQTNRTTLVYSRRPKSKFNETIISEALKESEPMIVPTPQGYGSNSDQVTDDLPIAFRKQPRSCTLHPISKFVSYNSLSAKFLKTFKKPSKFQNGKGCDGRNKGIGKNETWEVMNLPRGKKPVGCKWIFTMKYKADGTVERYKARLVAKGFTQTYGIDYTETFASVAKLNTIRVLLSLFDIKNAFLNGELEEEVFMMLPPGFCKKGEETRGLLDHTMFFKQSNDGRMTILIVYVDDIILTGDDIGEVKDLGQMRYFLGMEVARSRKGISISQRKYVLDLLTETGMLGCKPIGRLIYLSHTRPDIAFAVSVVSQYMHSPKESHLEVVYKILRYLKGSPGRGLFFKKSDSKKVEIYTDADWAGSADDRKSTIGYCTYVWENLVTWRSKKQSVVARSNAEAEFRAVAQGMCEGLWLQKLLEELRITIELPIKLYCDNKAVISISHNLVQHDKTKHIEVDKHFIKEKIEKGIICMTYIPTREQLADIFTKGLQKLTFEDFIGKLDMINIYDPT</sequence>
<dbReference type="InterPro" id="IPR043502">
    <property type="entry name" value="DNA/RNA_pol_sf"/>
</dbReference>
<dbReference type="Gene3D" id="3.30.420.10">
    <property type="entry name" value="Ribonuclease H-like superfamily/Ribonuclease H"/>
    <property type="match status" value="1"/>
</dbReference>
<dbReference type="PROSITE" id="PS50994">
    <property type="entry name" value="INTEGRASE"/>
    <property type="match status" value="1"/>
</dbReference>
<dbReference type="GO" id="GO:0004190">
    <property type="term" value="F:aspartic-type endopeptidase activity"/>
    <property type="evidence" value="ECO:0007669"/>
    <property type="project" value="UniProtKB-KW"/>
</dbReference>
<organism evidence="3">
    <name type="scientific">Vitis vinifera</name>
    <name type="common">Grape</name>
    <dbReference type="NCBI Taxonomy" id="29760"/>
    <lineage>
        <taxon>Eukaryota</taxon>
        <taxon>Viridiplantae</taxon>
        <taxon>Streptophyta</taxon>
        <taxon>Embryophyta</taxon>
        <taxon>Tracheophyta</taxon>
        <taxon>Spermatophyta</taxon>
        <taxon>Magnoliopsida</taxon>
        <taxon>eudicotyledons</taxon>
        <taxon>Gunneridae</taxon>
        <taxon>Pentapetalae</taxon>
        <taxon>rosids</taxon>
        <taxon>Vitales</taxon>
        <taxon>Vitaceae</taxon>
        <taxon>Viteae</taxon>
        <taxon>Vitis</taxon>
    </lineage>
</organism>
<proteinExistence type="predicted"/>
<protein>
    <recommendedName>
        <fullName evidence="2">Integrase catalytic domain-containing protein</fullName>
    </recommendedName>
</protein>
<accession>A5B9J0</accession>
<keyword evidence="1" id="KW-0645">Protease</keyword>
<evidence type="ECO:0000256" key="1">
    <source>
        <dbReference type="ARBA" id="ARBA00022750"/>
    </source>
</evidence>
<dbReference type="InterPro" id="IPR036397">
    <property type="entry name" value="RNaseH_sf"/>
</dbReference>
<dbReference type="Pfam" id="PF14244">
    <property type="entry name" value="Retrotran_gag_3"/>
    <property type="match status" value="1"/>
</dbReference>
<dbReference type="InterPro" id="IPR013103">
    <property type="entry name" value="RVT_2"/>
</dbReference>
<dbReference type="ExpressionAtlas" id="A5B9J0">
    <property type="expression patterns" value="baseline and differential"/>
</dbReference>
<keyword evidence="1" id="KW-0064">Aspartyl protease</keyword>
<feature type="domain" description="Integrase catalytic" evidence="2">
    <location>
        <begin position="435"/>
        <end position="532"/>
    </location>
</feature>
<name>A5B9J0_VITVI</name>
<evidence type="ECO:0000259" key="2">
    <source>
        <dbReference type="PROSITE" id="PS50994"/>
    </source>
</evidence>
<dbReference type="EMBL" id="AM451364">
    <property type="protein sequence ID" value="CAN76606.1"/>
    <property type="molecule type" value="Genomic_DNA"/>
</dbReference>
<dbReference type="Pfam" id="PF07727">
    <property type="entry name" value="RVT_2"/>
    <property type="match status" value="1"/>
</dbReference>
<dbReference type="InterPro" id="IPR054722">
    <property type="entry name" value="PolX-like_BBD"/>
</dbReference>
<dbReference type="GO" id="GO:0003676">
    <property type="term" value="F:nucleic acid binding"/>
    <property type="evidence" value="ECO:0007669"/>
    <property type="project" value="InterPro"/>
</dbReference>
<dbReference type="SUPFAM" id="SSF53098">
    <property type="entry name" value="Ribonuclease H-like"/>
    <property type="match status" value="1"/>
</dbReference>
<dbReference type="InterPro" id="IPR029472">
    <property type="entry name" value="Copia-like_N"/>
</dbReference>
<dbReference type="PANTHER" id="PTHR11439:SF440">
    <property type="entry name" value="INTEGRASE CATALYTIC DOMAIN-CONTAINING PROTEIN"/>
    <property type="match status" value="1"/>
</dbReference>
<dbReference type="Pfam" id="PF22936">
    <property type="entry name" value="Pol_BBD"/>
    <property type="match status" value="1"/>
</dbReference>
<keyword evidence="1" id="KW-0378">Hydrolase</keyword>
<dbReference type="InterPro" id="IPR012337">
    <property type="entry name" value="RNaseH-like_sf"/>
</dbReference>
<dbReference type="AlphaFoldDB" id="A5B9J0"/>